<gene>
    <name evidence="5" type="ORF">GCM10007276_31480</name>
</gene>
<dbReference type="InterPro" id="IPR011701">
    <property type="entry name" value="MFS"/>
</dbReference>
<keyword evidence="3 4" id="KW-0472">Membrane</keyword>
<dbReference type="AlphaFoldDB" id="A0A8J2YM12"/>
<feature type="transmembrane region" description="Helical" evidence="4">
    <location>
        <begin position="6"/>
        <end position="28"/>
    </location>
</feature>
<name>A0A8J2YM12_9RHOB</name>
<evidence type="ECO:0000256" key="2">
    <source>
        <dbReference type="ARBA" id="ARBA00022989"/>
    </source>
</evidence>
<accession>A0A8J2YM12</accession>
<evidence type="ECO:0000313" key="5">
    <source>
        <dbReference type="EMBL" id="GGE52137.1"/>
    </source>
</evidence>
<reference evidence="5" key="1">
    <citation type="journal article" date="2014" name="Int. J. Syst. Evol. Microbiol.">
        <title>Complete genome sequence of Corynebacterium casei LMG S-19264T (=DSM 44701T), isolated from a smear-ripened cheese.</title>
        <authorList>
            <consortium name="US DOE Joint Genome Institute (JGI-PGF)"/>
            <person name="Walter F."/>
            <person name="Albersmeier A."/>
            <person name="Kalinowski J."/>
            <person name="Ruckert C."/>
        </authorList>
    </citation>
    <scope>NUCLEOTIDE SEQUENCE</scope>
    <source>
        <strain evidence="5">CCM 7684</strain>
    </source>
</reference>
<feature type="transmembrane region" description="Helical" evidence="4">
    <location>
        <begin position="162"/>
        <end position="181"/>
    </location>
</feature>
<keyword evidence="6" id="KW-1185">Reference proteome</keyword>
<evidence type="ECO:0000256" key="4">
    <source>
        <dbReference type="SAM" id="Phobius"/>
    </source>
</evidence>
<evidence type="ECO:0000256" key="1">
    <source>
        <dbReference type="ARBA" id="ARBA00022692"/>
    </source>
</evidence>
<dbReference type="EMBL" id="BMCP01000005">
    <property type="protein sequence ID" value="GGE52137.1"/>
    <property type="molecule type" value="Genomic_DNA"/>
</dbReference>
<sequence>MGTWPVIAALGLSQIIGYGTLYYSFSILAPAMARDLGWPVEWVFGALSTALLLGGLVAPQAGRWIDRYGAGRVMTAGSLAAAAALLACALAPAGAVFVPALVAIEMASTLVQYNAAFPLLVQRDAHRAQQHIVWLTLIGGFASTIFWPITTALHTFLSWEQVYVIFAAMHLAICLPIHAWLSRPARASAAGGARLFPPQEAPIEGSLPQAARRRAFLLMTTGFALQSFVSAAILIHMLPLLAALGLGLAGAMVGTLFGPAQVLSRFVNMVFGRRLPQLMLAMISAGLLPLATAVLIPGEPSLPAAVAFAVLFGMGNGLFSIANGTLPLVLFGRSGYGALQGRVMSVRLIVASAAPFTFAALMENIGVRETLMITTLLGACAVLAFLSIAPLSRPRGAAGEVAL</sequence>
<dbReference type="Gene3D" id="1.20.1250.20">
    <property type="entry name" value="MFS general substrate transporter like domains"/>
    <property type="match status" value="1"/>
</dbReference>
<keyword evidence="2 4" id="KW-1133">Transmembrane helix</keyword>
<feature type="transmembrane region" description="Helical" evidence="4">
    <location>
        <begin position="275"/>
        <end position="296"/>
    </location>
</feature>
<reference evidence="5" key="2">
    <citation type="submission" date="2020-09" db="EMBL/GenBank/DDBJ databases">
        <authorList>
            <person name="Sun Q."/>
            <person name="Sedlacek I."/>
        </authorList>
    </citation>
    <scope>NUCLEOTIDE SEQUENCE</scope>
    <source>
        <strain evidence="5">CCM 7684</strain>
    </source>
</reference>
<dbReference type="RefSeq" id="WP_188410782.1">
    <property type="nucleotide sequence ID" value="NZ_BMCP01000005.1"/>
</dbReference>
<dbReference type="Pfam" id="PF07690">
    <property type="entry name" value="MFS_1"/>
    <property type="match status" value="1"/>
</dbReference>
<evidence type="ECO:0000313" key="6">
    <source>
        <dbReference type="Proteomes" id="UP000602745"/>
    </source>
</evidence>
<organism evidence="5 6">
    <name type="scientific">Agaricicola taiwanensis</name>
    <dbReference type="NCBI Taxonomy" id="591372"/>
    <lineage>
        <taxon>Bacteria</taxon>
        <taxon>Pseudomonadati</taxon>
        <taxon>Pseudomonadota</taxon>
        <taxon>Alphaproteobacteria</taxon>
        <taxon>Rhodobacterales</taxon>
        <taxon>Paracoccaceae</taxon>
        <taxon>Agaricicola</taxon>
    </lineage>
</organism>
<dbReference type="SUPFAM" id="SSF103473">
    <property type="entry name" value="MFS general substrate transporter"/>
    <property type="match status" value="1"/>
</dbReference>
<dbReference type="GO" id="GO:0022857">
    <property type="term" value="F:transmembrane transporter activity"/>
    <property type="evidence" value="ECO:0007669"/>
    <property type="project" value="InterPro"/>
</dbReference>
<feature type="transmembrane region" description="Helical" evidence="4">
    <location>
        <begin position="241"/>
        <end position="263"/>
    </location>
</feature>
<feature type="transmembrane region" description="Helical" evidence="4">
    <location>
        <begin position="344"/>
        <end position="365"/>
    </location>
</feature>
<proteinExistence type="predicted"/>
<evidence type="ECO:0000256" key="3">
    <source>
        <dbReference type="ARBA" id="ARBA00023136"/>
    </source>
</evidence>
<protein>
    <submittedName>
        <fullName evidence="5">MFS transporter</fullName>
    </submittedName>
</protein>
<dbReference type="NCBIfam" id="NF033733">
    <property type="entry name" value="MFS_ArsK"/>
    <property type="match status" value="1"/>
</dbReference>
<feature type="transmembrane region" description="Helical" evidence="4">
    <location>
        <begin position="40"/>
        <end position="59"/>
    </location>
</feature>
<dbReference type="InterPro" id="IPR036259">
    <property type="entry name" value="MFS_trans_sf"/>
</dbReference>
<feature type="transmembrane region" description="Helical" evidence="4">
    <location>
        <begin position="132"/>
        <end position="150"/>
    </location>
</feature>
<dbReference type="Proteomes" id="UP000602745">
    <property type="component" value="Unassembled WGS sequence"/>
</dbReference>
<feature type="transmembrane region" description="Helical" evidence="4">
    <location>
        <begin position="371"/>
        <end position="391"/>
    </location>
</feature>
<keyword evidence="1 4" id="KW-0812">Transmembrane</keyword>
<feature type="transmembrane region" description="Helical" evidence="4">
    <location>
        <begin position="79"/>
        <end position="104"/>
    </location>
</feature>
<feature type="transmembrane region" description="Helical" evidence="4">
    <location>
        <begin position="215"/>
        <end position="235"/>
    </location>
</feature>
<feature type="transmembrane region" description="Helical" evidence="4">
    <location>
        <begin position="302"/>
        <end position="332"/>
    </location>
</feature>
<comment type="caution">
    <text evidence="5">The sequence shown here is derived from an EMBL/GenBank/DDBJ whole genome shotgun (WGS) entry which is preliminary data.</text>
</comment>